<organism evidence="12 13">
    <name type="scientific">Acaromyces ingoldii</name>
    <dbReference type="NCBI Taxonomy" id="215250"/>
    <lineage>
        <taxon>Eukaryota</taxon>
        <taxon>Fungi</taxon>
        <taxon>Dikarya</taxon>
        <taxon>Basidiomycota</taxon>
        <taxon>Ustilaginomycotina</taxon>
        <taxon>Exobasidiomycetes</taxon>
        <taxon>Exobasidiales</taxon>
        <taxon>Cryptobasidiaceae</taxon>
        <taxon>Acaromyces</taxon>
    </lineage>
</organism>
<dbReference type="FunFam" id="3.30.70.20:FF:000042">
    <property type="entry name" value="Cytosolic Fe-S cluster assembly factor NAR1"/>
    <property type="match status" value="1"/>
</dbReference>
<feature type="region of interest" description="Disordered" evidence="10">
    <location>
        <begin position="489"/>
        <end position="518"/>
    </location>
</feature>
<evidence type="ECO:0000313" key="12">
    <source>
        <dbReference type="EMBL" id="PWN92796.1"/>
    </source>
</evidence>
<evidence type="ECO:0000256" key="6">
    <source>
        <dbReference type="ARBA" id="ARBA00023004"/>
    </source>
</evidence>
<gene>
    <name evidence="12" type="ORF">FA10DRAFT_263548</name>
</gene>
<dbReference type="Pfam" id="PF02906">
    <property type="entry name" value="Fe_hyd_lg_C"/>
    <property type="match status" value="1"/>
</dbReference>
<sequence>MAFSGALTLTDLNDYLGPSQACIKPVEGKDAPQPESAVEGAGASTEIAIDESGDYYESSSRPAAATASTLAGDKQPRARTKLETAEISLNDCLACSGCVTSAESVLIGMQSTDELRRVVQEKRSEGKALRLVASISPQTLASISARYSLGRESFIPLDRLLRRIERYLTTRLDFDVVMDTTFARHLSLQEHVTEFQERTVAMKKEERSEPLLPMLASACPGWICYAEKTHGELLPLISKTRSPQQMAGLLAKRYLYEDQSTSVYHVTVMPCYDKKLEASRQDFFDDVTSTRDVDCVITTGELDGMMRDDGFDVTAPIDGEDRVVGQEDAIMTPPPSDSSCDTGSVVEPRAIPSMLQHPGSSSGSYLFELMRQLWVSHLSSAPSSSTSTLPKLSVRTIRSADYTEYILRAPPGPDAAVGDILFKGAQCYGFRNLQNLVRKVQKQTGLKSKKAAAASRIDATFADDAGRQSPAAGGRGARGRGMRMNAAGRGGMVRRGGAMNGQRAQEIVKKPSPEEEEEARPYDYIEVMACPGGCVNGGGQLRPPSGANGIEGQDQMQSNNSLTARTITTEVTEAIVESATPPTQLDPEGYQNGWASNGREAGQEDDEGMDVDDVEEHKVQSQGWQGTSKDWVKRVERAYWGGTAVGGSSGAASPHGIQAIEGGGDVSKRILGALTTNAEARKGLDTEAAAGALAHAVRKHLCGESNEQRHKLFRTEYRGVQDEAVSGLAVQW</sequence>
<feature type="region of interest" description="Disordered" evidence="10">
    <location>
        <begin position="464"/>
        <end position="483"/>
    </location>
</feature>
<dbReference type="GO" id="GO:0051539">
    <property type="term" value="F:4 iron, 4 sulfur cluster binding"/>
    <property type="evidence" value="ECO:0007669"/>
    <property type="project" value="UniProtKB-KW"/>
</dbReference>
<dbReference type="InterPro" id="IPR009016">
    <property type="entry name" value="Fe_hydrogenase"/>
</dbReference>
<evidence type="ECO:0000256" key="9">
    <source>
        <dbReference type="ARBA" id="ARBA00031269"/>
    </source>
</evidence>
<name>A0A316YUR5_9BASI</name>
<evidence type="ECO:0000256" key="1">
    <source>
        <dbReference type="ARBA" id="ARBA00006596"/>
    </source>
</evidence>
<proteinExistence type="inferred from homology"/>
<dbReference type="SUPFAM" id="SSF53920">
    <property type="entry name" value="Fe-only hydrogenase"/>
    <property type="match status" value="1"/>
</dbReference>
<reference evidence="12" key="1">
    <citation type="journal article" date="2018" name="Mol. Biol. Evol.">
        <title>Broad Genomic Sampling Reveals a Smut Pathogenic Ancestry of the Fungal Clade Ustilaginomycotina.</title>
        <authorList>
            <person name="Kijpornyongpan T."/>
            <person name="Mondo S.J."/>
            <person name="Barry K."/>
            <person name="Sandor L."/>
            <person name="Lee J."/>
            <person name="Lipzen A."/>
            <person name="Pangilinan J."/>
            <person name="LaButti K."/>
            <person name="Hainaut M."/>
            <person name="Henrissat B."/>
            <person name="Grigoriev I.V."/>
            <person name="Spatafora J.W."/>
            <person name="Aime M.C."/>
        </authorList>
    </citation>
    <scope>NUCLEOTIDE SEQUENCE [LARGE SCALE GENOMIC DNA]</scope>
    <source>
        <strain evidence="12">MCA 4198</strain>
    </source>
</reference>
<dbReference type="Proteomes" id="UP000245768">
    <property type="component" value="Unassembled WGS sequence"/>
</dbReference>
<keyword evidence="5" id="KW-0479">Metal-binding</keyword>
<keyword evidence="13" id="KW-1185">Reference proteome</keyword>
<comment type="similarity">
    <text evidence="1">Belongs to the NARF family.</text>
</comment>
<dbReference type="STRING" id="215250.A0A316YUR5"/>
<evidence type="ECO:0000313" key="13">
    <source>
        <dbReference type="Proteomes" id="UP000245768"/>
    </source>
</evidence>
<dbReference type="InParanoid" id="A0A316YUR5"/>
<dbReference type="PANTHER" id="PTHR11615">
    <property type="entry name" value="NITRATE, FORMATE, IRON DEHYDROGENASE"/>
    <property type="match status" value="1"/>
</dbReference>
<evidence type="ECO:0000256" key="4">
    <source>
        <dbReference type="ARBA" id="ARBA00022485"/>
    </source>
</evidence>
<dbReference type="Gene3D" id="3.40.950.10">
    <property type="entry name" value="Fe-only Hydrogenase (Larger Subunit), Chain L, domain 3"/>
    <property type="match status" value="1"/>
</dbReference>
<evidence type="ECO:0000256" key="2">
    <source>
        <dbReference type="ARBA" id="ARBA00015854"/>
    </source>
</evidence>
<evidence type="ECO:0000259" key="11">
    <source>
        <dbReference type="Pfam" id="PF02906"/>
    </source>
</evidence>
<protein>
    <recommendedName>
        <fullName evidence="2">Cytosolic Fe-S cluster assembly factor NAR1</fullName>
    </recommendedName>
    <alternativeName>
        <fullName evidence="3">Cytosolic Fe-S cluster assembly factor nar1</fullName>
    </alternativeName>
    <alternativeName>
        <fullName evidence="9">Nuclear architecture-related protein 1</fullName>
    </alternativeName>
</protein>
<dbReference type="OrthoDB" id="10253113at2759"/>
<comment type="function">
    <text evidence="8">Component of the cytosolic Fe/S protein assembly machinery. Required for maturation of extramitochondrial Fe/S proteins. May play a role in the transfer of pre-assembled Fe/S clusters to target apoproteins.</text>
</comment>
<dbReference type="GO" id="GO:0046872">
    <property type="term" value="F:metal ion binding"/>
    <property type="evidence" value="ECO:0007669"/>
    <property type="project" value="UniProtKB-KW"/>
</dbReference>
<dbReference type="EMBL" id="KZ819634">
    <property type="protein sequence ID" value="PWN92796.1"/>
    <property type="molecule type" value="Genomic_DNA"/>
</dbReference>
<feature type="domain" description="Iron hydrogenase large subunit C-terminal" evidence="11">
    <location>
        <begin position="131"/>
        <end position="538"/>
    </location>
</feature>
<dbReference type="GeneID" id="37042179"/>
<dbReference type="AlphaFoldDB" id="A0A316YUR5"/>
<evidence type="ECO:0000256" key="10">
    <source>
        <dbReference type="SAM" id="MobiDB-lite"/>
    </source>
</evidence>
<evidence type="ECO:0000256" key="3">
    <source>
        <dbReference type="ARBA" id="ARBA00017073"/>
    </source>
</evidence>
<dbReference type="FunCoup" id="A0A316YUR5">
    <property type="interactions" value="62"/>
</dbReference>
<dbReference type="InterPro" id="IPR050340">
    <property type="entry name" value="Cytosolic_Fe-S_CAF"/>
</dbReference>
<evidence type="ECO:0000256" key="8">
    <source>
        <dbReference type="ARBA" id="ARBA00025099"/>
    </source>
</evidence>
<evidence type="ECO:0000256" key="5">
    <source>
        <dbReference type="ARBA" id="ARBA00022723"/>
    </source>
</evidence>
<evidence type="ECO:0000256" key="7">
    <source>
        <dbReference type="ARBA" id="ARBA00023014"/>
    </source>
</evidence>
<keyword evidence="4" id="KW-0004">4Fe-4S</keyword>
<dbReference type="RefSeq" id="XP_025379994.1">
    <property type="nucleotide sequence ID" value="XM_025520263.1"/>
</dbReference>
<feature type="compositionally biased region" description="Basic and acidic residues" evidence="10">
    <location>
        <begin position="506"/>
        <end position="518"/>
    </location>
</feature>
<dbReference type="InterPro" id="IPR004108">
    <property type="entry name" value="Fe_hydrogenase_lsu_C"/>
</dbReference>
<keyword evidence="7" id="KW-0411">Iron-sulfur</keyword>
<accession>A0A316YUR5</accession>
<keyword evidence="6" id="KW-0408">Iron</keyword>